<protein>
    <submittedName>
        <fullName evidence="3">Uncharacterized protein LOC103721101 isoform X2</fullName>
    </submittedName>
</protein>
<name>A0A8B7MXJ4_PHODC</name>
<reference evidence="3" key="2">
    <citation type="submission" date="2025-08" db="UniProtKB">
        <authorList>
            <consortium name="RefSeq"/>
        </authorList>
    </citation>
    <scope>IDENTIFICATION</scope>
    <source>
        <tissue evidence="3">Young leaves</tissue>
    </source>
</reference>
<feature type="transmembrane region" description="Helical" evidence="1">
    <location>
        <begin position="171"/>
        <end position="191"/>
    </location>
</feature>
<accession>A0A8B7MXJ4</accession>
<keyword evidence="1" id="KW-0812">Transmembrane</keyword>
<gene>
    <name evidence="3" type="primary">LOC103721101</name>
</gene>
<feature type="transmembrane region" description="Helical" evidence="1">
    <location>
        <begin position="127"/>
        <end position="151"/>
    </location>
</feature>
<organism evidence="2 3">
    <name type="scientific">Phoenix dactylifera</name>
    <name type="common">Date palm</name>
    <dbReference type="NCBI Taxonomy" id="42345"/>
    <lineage>
        <taxon>Eukaryota</taxon>
        <taxon>Viridiplantae</taxon>
        <taxon>Streptophyta</taxon>
        <taxon>Embryophyta</taxon>
        <taxon>Tracheophyta</taxon>
        <taxon>Spermatophyta</taxon>
        <taxon>Magnoliopsida</taxon>
        <taxon>Liliopsida</taxon>
        <taxon>Arecaceae</taxon>
        <taxon>Coryphoideae</taxon>
        <taxon>Phoeniceae</taxon>
        <taxon>Phoenix</taxon>
    </lineage>
</organism>
<evidence type="ECO:0000256" key="1">
    <source>
        <dbReference type="SAM" id="Phobius"/>
    </source>
</evidence>
<reference evidence="2" key="1">
    <citation type="journal article" date="2019" name="Nat. Commun.">
        <title>Genome-wide association mapping of date palm fruit traits.</title>
        <authorList>
            <person name="Hazzouri K.M."/>
            <person name="Gros-Balthazard M."/>
            <person name="Flowers J.M."/>
            <person name="Copetti D."/>
            <person name="Lemansour A."/>
            <person name="Lebrun M."/>
            <person name="Masmoudi K."/>
            <person name="Ferrand S."/>
            <person name="Dhar M.I."/>
            <person name="Fresquez Z.A."/>
            <person name="Rosas U."/>
            <person name="Zhang J."/>
            <person name="Talag J."/>
            <person name="Lee S."/>
            <person name="Kudrna D."/>
            <person name="Powell R.F."/>
            <person name="Leitch I.J."/>
            <person name="Krueger R.R."/>
            <person name="Wing R.A."/>
            <person name="Amiri K.M.A."/>
            <person name="Purugganan M.D."/>
        </authorList>
    </citation>
    <scope>NUCLEOTIDE SEQUENCE [LARGE SCALE GENOMIC DNA]</scope>
    <source>
        <strain evidence="2">cv. Khalas</strain>
    </source>
</reference>
<keyword evidence="2" id="KW-1185">Reference proteome</keyword>
<proteinExistence type="predicted"/>
<keyword evidence="1" id="KW-0472">Membrane</keyword>
<evidence type="ECO:0000313" key="3">
    <source>
        <dbReference type="RefSeq" id="XP_017701666.2"/>
    </source>
</evidence>
<dbReference type="RefSeq" id="XP_017701666.2">
    <property type="nucleotide sequence ID" value="XM_017846177.3"/>
</dbReference>
<dbReference type="GeneID" id="103721101"/>
<feature type="transmembrane region" description="Helical" evidence="1">
    <location>
        <begin position="103"/>
        <end position="121"/>
    </location>
</feature>
<dbReference type="Proteomes" id="UP000228380">
    <property type="component" value="Chromosome 8"/>
</dbReference>
<evidence type="ECO:0000313" key="2">
    <source>
        <dbReference type="Proteomes" id="UP000228380"/>
    </source>
</evidence>
<keyword evidence="1" id="KW-1133">Transmembrane helix</keyword>
<sequence>MHKRSVNGPHGLSPFRLYPEKEPQAQACSIVKQASCRRERAWCKDSRHGTVVTGSRHPLGFGLLLHYKLLEGEGDGGPMAAYDLAQRLLPGQAPTEHTIRRRLVAVAMFALCVAFGGFLLAGAQSRLIFQMMILIANFTVFFLGLLVIYFFMPISSGIPGLPISADRLISVTLAVSVFTMFLNSTCLILVAG</sequence>
<dbReference type="AlphaFoldDB" id="A0A8B7MXJ4"/>